<dbReference type="GO" id="GO:0005886">
    <property type="term" value="C:plasma membrane"/>
    <property type="evidence" value="ECO:0007669"/>
    <property type="project" value="TreeGrafter"/>
</dbReference>
<feature type="transmembrane region" description="Helical" evidence="8">
    <location>
        <begin position="629"/>
        <end position="649"/>
    </location>
</feature>
<evidence type="ECO:0000313" key="10">
    <source>
        <dbReference type="EMBL" id="PVH62829.1"/>
    </source>
</evidence>
<sequence>MNPELLMAACHGWDTKLTSLLSSEEQDTASVVVVEIDRATAAASSQARAPSSSLLLQGVTSDGDSALHVVAAAGDGGGYLRSAEVIYGKARHLLEARNKGRSTPLHCAARVGNVEMLTLLVRLAGVERVATLLRMQNEVGETALHEAIRAGDMRLVDVLMTADPCLARVPDGGAGASPLYLAVALRRYAIARDLHERDSQLSYSGPAGQNALHAAVLQSKACLLAVKLQLSSSADVIAPTGVDSTGAKDLHTSSTPNASVSVNYQYTDAFFFTVDSTGASVFLHLIVMALDRCTDIFNRCSQDEHGNTPLHFALSLENETHGMLPLYAVPVKKGKAIATLLNITELPLELTRQLLEADAYSAFQPDRKGSFPIHIAASAGRLSSVIVLVTMFPGCAGLRDSDGRTFVHVAAKNKRHNIVAFACQTPALSTILNKQDSEGNTALHLAVEVGDWWIFACLFVKKQVDFNLPNKKKHTPLELSVNTIPTGLYCLLNSRILIQETLIAANATRAISRRDAGMDEYSSQSEAENEEKGSSIVSNSTQFLSIGLVLITTMAFGATFALPGGYIADDHINGGTPTLARVKQFQGFMMANTLAFFCSSLAVLSLVFAGTPTVELPMRYMHYNISIWLSLNAVGSLAIAFAIAVYIMITPVAAKTSLAVIVVILSIGILHSPSVTEKFAVLLLVLCIRPGILPVLRSSISKVMLLMCWPLIVIFGWQEFSSRYQ</sequence>
<evidence type="ECO:0000256" key="4">
    <source>
        <dbReference type="ARBA" id="ARBA00022989"/>
    </source>
</evidence>
<evidence type="ECO:0000256" key="1">
    <source>
        <dbReference type="ARBA" id="ARBA00004141"/>
    </source>
</evidence>
<keyword evidence="2 8" id="KW-0812">Transmembrane</keyword>
<feature type="transmembrane region" description="Helical" evidence="8">
    <location>
        <begin position="703"/>
        <end position="720"/>
    </location>
</feature>
<keyword evidence="6 8" id="KW-0472">Membrane</keyword>
<dbReference type="AlphaFoldDB" id="A0A2T8KL24"/>
<dbReference type="PANTHER" id="PTHR24186:SF50">
    <property type="entry name" value="ANKYRIN REPEAT-CONTAINING PROTEIN ITN1-LIKE ISOFORM X1"/>
    <property type="match status" value="1"/>
</dbReference>
<evidence type="ECO:0000256" key="6">
    <source>
        <dbReference type="ARBA" id="ARBA00023136"/>
    </source>
</evidence>
<name>A0A2T8KL24_9POAL</name>
<dbReference type="Gramene" id="PVH62829">
    <property type="protein sequence ID" value="PVH62829"/>
    <property type="gene ID" value="PAHAL_3G411900"/>
</dbReference>
<evidence type="ECO:0000256" key="5">
    <source>
        <dbReference type="ARBA" id="ARBA00023043"/>
    </source>
</evidence>
<dbReference type="SMART" id="SM00248">
    <property type="entry name" value="ANK"/>
    <property type="match status" value="7"/>
</dbReference>
<dbReference type="InterPro" id="IPR026961">
    <property type="entry name" value="PGG_dom"/>
</dbReference>
<dbReference type="EMBL" id="CM008048">
    <property type="protein sequence ID" value="PVH62829.1"/>
    <property type="molecule type" value="Genomic_DNA"/>
</dbReference>
<evidence type="ECO:0000256" key="8">
    <source>
        <dbReference type="SAM" id="Phobius"/>
    </source>
</evidence>
<dbReference type="Proteomes" id="UP000243499">
    <property type="component" value="Chromosome 3"/>
</dbReference>
<evidence type="ECO:0000259" key="9">
    <source>
        <dbReference type="Pfam" id="PF13962"/>
    </source>
</evidence>
<dbReference type="PROSITE" id="PS50088">
    <property type="entry name" value="ANK_REPEAT"/>
    <property type="match status" value="1"/>
</dbReference>
<feature type="transmembrane region" description="Helical" evidence="8">
    <location>
        <begin position="543"/>
        <end position="567"/>
    </location>
</feature>
<organism evidence="10">
    <name type="scientific">Panicum hallii</name>
    <dbReference type="NCBI Taxonomy" id="206008"/>
    <lineage>
        <taxon>Eukaryota</taxon>
        <taxon>Viridiplantae</taxon>
        <taxon>Streptophyta</taxon>
        <taxon>Embryophyta</taxon>
        <taxon>Tracheophyta</taxon>
        <taxon>Spermatophyta</taxon>
        <taxon>Magnoliopsida</taxon>
        <taxon>Liliopsida</taxon>
        <taxon>Poales</taxon>
        <taxon>Poaceae</taxon>
        <taxon>PACMAD clade</taxon>
        <taxon>Panicoideae</taxon>
        <taxon>Panicodae</taxon>
        <taxon>Paniceae</taxon>
        <taxon>Panicinae</taxon>
        <taxon>Panicum</taxon>
        <taxon>Panicum sect. Panicum</taxon>
    </lineage>
</organism>
<proteinExistence type="predicted"/>
<evidence type="ECO:0000256" key="3">
    <source>
        <dbReference type="ARBA" id="ARBA00022737"/>
    </source>
</evidence>
<dbReference type="Gene3D" id="1.25.40.20">
    <property type="entry name" value="Ankyrin repeat-containing domain"/>
    <property type="match status" value="1"/>
</dbReference>
<keyword evidence="3" id="KW-0677">Repeat</keyword>
<gene>
    <name evidence="10" type="ORF">PAHAL_3G411900</name>
</gene>
<comment type="subcellular location">
    <subcellularLocation>
        <location evidence="1">Membrane</location>
        <topology evidence="1">Multi-pass membrane protein</topology>
    </subcellularLocation>
</comment>
<dbReference type="Pfam" id="PF12796">
    <property type="entry name" value="Ank_2"/>
    <property type="match status" value="2"/>
</dbReference>
<accession>A0A2T8KL24</accession>
<evidence type="ECO:0000256" key="7">
    <source>
        <dbReference type="PROSITE-ProRule" id="PRU00023"/>
    </source>
</evidence>
<dbReference type="InterPro" id="IPR002110">
    <property type="entry name" value="Ankyrin_rpt"/>
</dbReference>
<dbReference type="Pfam" id="PF13962">
    <property type="entry name" value="PGG"/>
    <property type="match status" value="1"/>
</dbReference>
<dbReference type="InterPro" id="IPR036770">
    <property type="entry name" value="Ankyrin_rpt-contain_sf"/>
</dbReference>
<dbReference type="PANTHER" id="PTHR24186">
    <property type="entry name" value="PROTEIN PHOSPHATASE 1 REGULATORY SUBUNIT"/>
    <property type="match status" value="1"/>
</dbReference>
<feature type="transmembrane region" description="Helical" evidence="8">
    <location>
        <begin position="588"/>
        <end position="609"/>
    </location>
</feature>
<keyword evidence="4 8" id="KW-1133">Transmembrane helix</keyword>
<feature type="domain" description="PGG" evidence="9">
    <location>
        <begin position="538"/>
        <end position="647"/>
    </location>
</feature>
<feature type="transmembrane region" description="Helical" evidence="8">
    <location>
        <begin position="656"/>
        <end position="673"/>
    </location>
</feature>
<evidence type="ECO:0000256" key="2">
    <source>
        <dbReference type="ARBA" id="ARBA00022692"/>
    </source>
</evidence>
<dbReference type="SUPFAM" id="SSF48403">
    <property type="entry name" value="Ankyrin repeat"/>
    <property type="match status" value="1"/>
</dbReference>
<protein>
    <recommendedName>
        <fullName evidence="9">PGG domain-containing protein</fullName>
    </recommendedName>
</protein>
<reference evidence="10" key="1">
    <citation type="submission" date="2018-04" db="EMBL/GenBank/DDBJ databases">
        <title>WGS assembly of Panicum hallii.</title>
        <authorList>
            <person name="Lovell J."/>
            <person name="Jenkins J."/>
            <person name="Lowry D."/>
            <person name="Mamidi S."/>
            <person name="Sreedasyam A."/>
            <person name="Weng X."/>
            <person name="Barry K."/>
            <person name="Bonette J."/>
            <person name="Campitelli B."/>
            <person name="Daum C."/>
            <person name="Gordon S."/>
            <person name="Gould B."/>
            <person name="Lipzen A."/>
            <person name="Macqueen A."/>
            <person name="Palacio-Mejia J."/>
            <person name="Plott C."/>
            <person name="Shakirov E."/>
            <person name="Shu S."/>
            <person name="Yoshinaga Y."/>
            <person name="Zane M."/>
            <person name="Rokhsar D."/>
            <person name="Grimwood J."/>
            <person name="Schmutz J."/>
            <person name="Juenger T."/>
        </authorList>
    </citation>
    <scope>NUCLEOTIDE SEQUENCE [LARGE SCALE GENOMIC DNA]</scope>
    <source>
        <strain evidence="10">FIL2</strain>
    </source>
</reference>
<keyword evidence="5 7" id="KW-0040">ANK repeat</keyword>
<feature type="repeat" description="ANK" evidence="7">
    <location>
        <begin position="438"/>
        <end position="471"/>
    </location>
</feature>